<dbReference type="GO" id="GO:0036424">
    <property type="term" value="F:L-phosphoserine phosphatase activity"/>
    <property type="evidence" value="ECO:0007669"/>
    <property type="project" value="InterPro"/>
</dbReference>
<protein>
    <recommendedName>
        <fullName evidence="5">Phosphoserine phosphatase</fullName>
        <ecNumber evidence="4">3.1.3.3</ecNumber>
    </recommendedName>
    <alternativeName>
        <fullName evidence="11">O-phosphoserine phosphohydrolase</fullName>
    </alternativeName>
</protein>
<dbReference type="InterPro" id="IPR036412">
    <property type="entry name" value="HAD-like_sf"/>
</dbReference>
<evidence type="ECO:0000256" key="10">
    <source>
        <dbReference type="ARBA" id="ARBA00023299"/>
    </source>
</evidence>
<evidence type="ECO:0000313" key="16">
    <source>
        <dbReference type="Proteomes" id="UP000563524"/>
    </source>
</evidence>
<keyword evidence="10" id="KW-0718">Serine biosynthesis</keyword>
<dbReference type="NCBIfam" id="TIGR00338">
    <property type="entry name" value="serB"/>
    <property type="match status" value="1"/>
</dbReference>
<dbReference type="GO" id="GO:0006564">
    <property type="term" value="P:L-serine biosynthetic process"/>
    <property type="evidence" value="ECO:0007669"/>
    <property type="project" value="UniProtKB-KW"/>
</dbReference>
<comment type="catalytic activity">
    <reaction evidence="12">
        <text>O-phospho-L-serine + H2O = L-serine + phosphate</text>
        <dbReference type="Rhea" id="RHEA:21208"/>
        <dbReference type="ChEBI" id="CHEBI:15377"/>
        <dbReference type="ChEBI" id="CHEBI:33384"/>
        <dbReference type="ChEBI" id="CHEBI:43474"/>
        <dbReference type="ChEBI" id="CHEBI:57524"/>
        <dbReference type="EC" id="3.1.3.3"/>
    </reaction>
</comment>
<evidence type="ECO:0000256" key="14">
    <source>
        <dbReference type="PIRSR" id="PIRSR604469-1"/>
    </source>
</evidence>
<dbReference type="EMBL" id="JACHOB010000002">
    <property type="protein sequence ID" value="MBB4659005.1"/>
    <property type="molecule type" value="Genomic_DNA"/>
</dbReference>
<dbReference type="PANTHER" id="PTHR43344">
    <property type="entry name" value="PHOSPHOSERINE PHOSPHATASE"/>
    <property type="match status" value="1"/>
</dbReference>
<dbReference type="SFLD" id="SFLDG01137">
    <property type="entry name" value="C1.6.1:_Phosphoserine_Phosphat"/>
    <property type="match status" value="1"/>
</dbReference>
<keyword evidence="8 15" id="KW-0378">Hydrolase</keyword>
<evidence type="ECO:0000256" key="11">
    <source>
        <dbReference type="ARBA" id="ARBA00031693"/>
    </source>
</evidence>
<keyword evidence="6" id="KW-0028">Amino-acid biosynthesis</keyword>
<dbReference type="NCBIfam" id="TIGR01488">
    <property type="entry name" value="HAD-SF-IB"/>
    <property type="match status" value="1"/>
</dbReference>
<dbReference type="InterPro" id="IPR050582">
    <property type="entry name" value="HAD-like_SerB"/>
</dbReference>
<evidence type="ECO:0000256" key="4">
    <source>
        <dbReference type="ARBA" id="ARBA00012640"/>
    </source>
</evidence>
<evidence type="ECO:0000256" key="9">
    <source>
        <dbReference type="ARBA" id="ARBA00022842"/>
    </source>
</evidence>
<evidence type="ECO:0000256" key="2">
    <source>
        <dbReference type="ARBA" id="ARBA00005135"/>
    </source>
</evidence>
<name>A0A840I3U8_9PROT</name>
<dbReference type="RefSeq" id="WP_183817170.1">
    <property type="nucleotide sequence ID" value="NZ_JACHOB010000002.1"/>
</dbReference>
<dbReference type="SFLD" id="SFLDG01136">
    <property type="entry name" value="C1.6:_Phosphoserine_Phosphatas"/>
    <property type="match status" value="1"/>
</dbReference>
<dbReference type="AlphaFoldDB" id="A0A840I3U8"/>
<dbReference type="SUPFAM" id="SSF56784">
    <property type="entry name" value="HAD-like"/>
    <property type="match status" value="1"/>
</dbReference>
<reference evidence="15 16" key="1">
    <citation type="submission" date="2020-08" db="EMBL/GenBank/DDBJ databases">
        <title>Genomic Encyclopedia of Type Strains, Phase IV (KMG-IV): sequencing the most valuable type-strain genomes for metagenomic binning, comparative biology and taxonomic classification.</title>
        <authorList>
            <person name="Goeker M."/>
        </authorList>
    </citation>
    <scope>NUCLEOTIDE SEQUENCE [LARGE SCALE GENOMIC DNA]</scope>
    <source>
        <strain evidence="15 16">DSM 102850</strain>
    </source>
</reference>
<evidence type="ECO:0000256" key="13">
    <source>
        <dbReference type="ARBA" id="ARBA00048523"/>
    </source>
</evidence>
<dbReference type="InterPro" id="IPR023214">
    <property type="entry name" value="HAD_sf"/>
</dbReference>
<evidence type="ECO:0000256" key="5">
    <source>
        <dbReference type="ARBA" id="ARBA00015196"/>
    </source>
</evidence>
<dbReference type="SFLD" id="SFLDF00029">
    <property type="entry name" value="phosphoserine_phosphatase"/>
    <property type="match status" value="1"/>
</dbReference>
<dbReference type="Proteomes" id="UP000563524">
    <property type="component" value="Unassembled WGS sequence"/>
</dbReference>
<dbReference type="InterPro" id="IPR004469">
    <property type="entry name" value="PSP"/>
</dbReference>
<comment type="pathway">
    <text evidence="2">Amino-acid biosynthesis; L-serine biosynthesis; L-serine from 3-phospho-D-glycerate: step 3/3.</text>
</comment>
<comment type="cofactor">
    <cofactor evidence="1">
        <name>Mg(2+)</name>
        <dbReference type="ChEBI" id="CHEBI:18420"/>
    </cofactor>
</comment>
<dbReference type="PANTHER" id="PTHR43344:SF2">
    <property type="entry name" value="PHOSPHOSERINE PHOSPHATASE"/>
    <property type="match status" value="1"/>
</dbReference>
<dbReference type="GO" id="GO:0000287">
    <property type="term" value="F:magnesium ion binding"/>
    <property type="evidence" value="ECO:0007669"/>
    <property type="project" value="TreeGrafter"/>
</dbReference>
<gene>
    <name evidence="15" type="ORF">GGQ59_001519</name>
</gene>
<feature type="active site" description="Nucleophile" evidence="14">
    <location>
        <position position="76"/>
    </location>
</feature>
<evidence type="ECO:0000256" key="3">
    <source>
        <dbReference type="ARBA" id="ARBA00009184"/>
    </source>
</evidence>
<accession>A0A840I3U8</accession>
<comment type="caution">
    <text evidence="15">The sequence shown here is derived from an EMBL/GenBank/DDBJ whole genome shotgun (WGS) entry which is preliminary data.</text>
</comment>
<evidence type="ECO:0000256" key="1">
    <source>
        <dbReference type="ARBA" id="ARBA00001946"/>
    </source>
</evidence>
<comment type="catalytic activity">
    <reaction evidence="13">
        <text>O-phospho-D-serine + H2O = D-serine + phosphate</text>
        <dbReference type="Rhea" id="RHEA:24873"/>
        <dbReference type="ChEBI" id="CHEBI:15377"/>
        <dbReference type="ChEBI" id="CHEBI:35247"/>
        <dbReference type="ChEBI" id="CHEBI:43474"/>
        <dbReference type="ChEBI" id="CHEBI:58680"/>
        <dbReference type="EC" id="3.1.3.3"/>
    </reaction>
</comment>
<evidence type="ECO:0000313" key="15">
    <source>
        <dbReference type="EMBL" id="MBB4659005.1"/>
    </source>
</evidence>
<dbReference type="Pfam" id="PF12710">
    <property type="entry name" value="HAD"/>
    <property type="match status" value="1"/>
</dbReference>
<sequence>MAVLCLIGEGARDACASWRRELNAPEVRDMGGAAELDTDLPYEELRAWLAKTSMPTGIDAAAIPPGPRKKRLLLADMDSTIIGQECLDELADLAGHGEAVARVTEAAMRGEIGFAEALRGRVKTLEGLPEEVIGRVLEERITLNPGARTLTATMRAHGARCVLVSGGFTSFTGPVAERAGFDEHHGNTLLTEGGRLTGRVADPILGREAKKERLDASLEALGLAPEDALCVGDGANDLGMITAVPLGVAFRAKPVVARAAPVKVTYGDLTALLYLQGIPKDEWADA</sequence>
<evidence type="ECO:0000256" key="7">
    <source>
        <dbReference type="ARBA" id="ARBA00022723"/>
    </source>
</evidence>
<dbReference type="GO" id="GO:0005737">
    <property type="term" value="C:cytoplasm"/>
    <property type="evidence" value="ECO:0007669"/>
    <property type="project" value="TreeGrafter"/>
</dbReference>
<evidence type="ECO:0000256" key="12">
    <source>
        <dbReference type="ARBA" id="ARBA00048138"/>
    </source>
</evidence>
<organism evidence="15 16">
    <name type="scientific">Parvularcula dongshanensis</name>
    <dbReference type="NCBI Taxonomy" id="1173995"/>
    <lineage>
        <taxon>Bacteria</taxon>
        <taxon>Pseudomonadati</taxon>
        <taxon>Pseudomonadota</taxon>
        <taxon>Alphaproteobacteria</taxon>
        <taxon>Parvularculales</taxon>
        <taxon>Parvularculaceae</taxon>
        <taxon>Parvularcula</taxon>
    </lineage>
</organism>
<feature type="active site" description="Proton donor" evidence="14">
    <location>
        <position position="78"/>
    </location>
</feature>
<keyword evidence="9" id="KW-0460">Magnesium</keyword>
<dbReference type="UniPathway" id="UPA00135">
    <property type="reaction ID" value="UER00198"/>
</dbReference>
<proteinExistence type="inferred from homology"/>
<keyword evidence="16" id="KW-1185">Reference proteome</keyword>
<evidence type="ECO:0000256" key="6">
    <source>
        <dbReference type="ARBA" id="ARBA00022605"/>
    </source>
</evidence>
<evidence type="ECO:0000256" key="8">
    <source>
        <dbReference type="ARBA" id="ARBA00022801"/>
    </source>
</evidence>
<dbReference type="Gene3D" id="3.40.50.1000">
    <property type="entry name" value="HAD superfamily/HAD-like"/>
    <property type="match status" value="1"/>
</dbReference>
<keyword evidence="7" id="KW-0479">Metal-binding</keyword>
<dbReference type="SFLD" id="SFLDS00003">
    <property type="entry name" value="Haloacid_Dehalogenase"/>
    <property type="match status" value="1"/>
</dbReference>
<dbReference type="EC" id="3.1.3.3" evidence="4"/>
<comment type="similarity">
    <text evidence="3">Belongs to the HAD-like hydrolase superfamily. SerB family.</text>
</comment>